<dbReference type="Proteomes" id="UP000321720">
    <property type="component" value="Unassembled WGS sequence"/>
</dbReference>
<dbReference type="AlphaFoldDB" id="A0A511JA27"/>
<evidence type="ECO:0000313" key="2">
    <source>
        <dbReference type="EMBL" id="GEL94832.1"/>
    </source>
</evidence>
<gene>
    <name evidence="2" type="ORF">CCO02nite_14900</name>
</gene>
<dbReference type="EMBL" id="BJWG01000005">
    <property type="protein sequence ID" value="GEL94832.1"/>
    <property type="molecule type" value="Genomic_DNA"/>
</dbReference>
<reference evidence="2 3" key="1">
    <citation type="submission" date="2019-07" db="EMBL/GenBank/DDBJ databases">
        <title>Whole genome shotgun sequence of Cellulomonas composti NBRC 100758.</title>
        <authorList>
            <person name="Hosoyama A."/>
            <person name="Uohara A."/>
            <person name="Ohji S."/>
            <person name="Ichikawa N."/>
        </authorList>
    </citation>
    <scope>NUCLEOTIDE SEQUENCE [LARGE SCALE GENOMIC DNA]</scope>
    <source>
        <strain evidence="2 3">NBRC 100758</strain>
    </source>
</reference>
<sequence>MAETVAENETIVEPEPEPQVEPEVVDEGVADVRPDRGSLTITDHALRRIAGQVALGVPGVAPTSPRVDWQRLGLRARVSLEVSLVWPASAAVVTREVQEAVGRELVRQAAQELDAVSVAVRDVERPPRAAPAPRVR</sequence>
<feature type="compositionally biased region" description="Acidic residues" evidence="1">
    <location>
        <begin position="10"/>
        <end position="23"/>
    </location>
</feature>
<organism evidence="2 3">
    <name type="scientific">Cellulomonas composti</name>
    <dbReference type="NCBI Taxonomy" id="266130"/>
    <lineage>
        <taxon>Bacteria</taxon>
        <taxon>Bacillati</taxon>
        <taxon>Actinomycetota</taxon>
        <taxon>Actinomycetes</taxon>
        <taxon>Micrococcales</taxon>
        <taxon>Cellulomonadaceae</taxon>
        <taxon>Cellulomonas</taxon>
    </lineage>
</organism>
<keyword evidence="3" id="KW-1185">Reference proteome</keyword>
<protein>
    <recommendedName>
        <fullName evidence="4">Asp23/Gls24 family envelope stress response protein</fullName>
    </recommendedName>
</protein>
<evidence type="ECO:0008006" key="4">
    <source>
        <dbReference type="Google" id="ProtNLM"/>
    </source>
</evidence>
<evidence type="ECO:0000256" key="1">
    <source>
        <dbReference type="SAM" id="MobiDB-lite"/>
    </source>
</evidence>
<proteinExistence type="predicted"/>
<evidence type="ECO:0000313" key="3">
    <source>
        <dbReference type="Proteomes" id="UP000321720"/>
    </source>
</evidence>
<comment type="caution">
    <text evidence="2">The sequence shown here is derived from an EMBL/GenBank/DDBJ whole genome shotgun (WGS) entry which is preliminary data.</text>
</comment>
<name>A0A511JA27_9CELL</name>
<accession>A0A511JA27</accession>
<feature type="region of interest" description="Disordered" evidence="1">
    <location>
        <begin position="1"/>
        <end position="23"/>
    </location>
</feature>